<protein>
    <submittedName>
        <fullName evidence="1">Uncharacterized protein</fullName>
    </submittedName>
</protein>
<sequence>MTNDASGRERDYRMVRAAMALIAGGDDAPGDPDVVVIVGREIRDISQTKVLLEMLAAQKKGCIYIAMPPLGATSRAPQVHVIRWTGLPDARFDVTGRCAFWAPDEDGRLLITSQGGRRGHFEMIDGRLVHQEGPPPGPLGAGIARAARRLRTKMSSLRDVTEGLEQMPSRRIESIDDFRRSFEV</sequence>
<reference evidence="1" key="1">
    <citation type="journal article" date="2022" name="Toxins">
        <title>Genomic Analysis of Sphingopyxis sp. USTB-05 for Biodegrading Cyanobacterial Hepatotoxins.</title>
        <authorList>
            <person name="Liu C."/>
            <person name="Xu Q."/>
            <person name="Zhao Z."/>
            <person name="Zhang H."/>
            <person name="Liu X."/>
            <person name="Yin C."/>
            <person name="Liu Y."/>
            <person name="Yan H."/>
        </authorList>
    </citation>
    <scope>NUCLEOTIDE SEQUENCE</scope>
    <source>
        <strain evidence="1">NBD5</strain>
    </source>
</reference>
<evidence type="ECO:0000313" key="2">
    <source>
        <dbReference type="Proteomes" id="UP001056937"/>
    </source>
</evidence>
<proteinExistence type="predicted"/>
<keyword evidence="2" id="KW-1185">Reference proteome</keyword>
<dbReference type="EMBL" id="CP084930">
    <property type="protein sequence ID" value="USI73878.1"/>
    <property type="molecule type" value="Genomic_DNA"/>
</dbReference>
<dbReference type="Proteomes" id="UP001056937">
    <property type="component" value="Chromosome 1"/>
</dbReference>
<gene>
    <name evidence="1" type="ORF">LHA26_05260</name>
</gene>
<accession>A0ABY4XAH8</accession>
<organism evidence="1 2">
    <name type="scientific">Sphingomonas morindae</name>
    <dbReference type="NCBI Taxonomy" id="1541170"/>
    <lineage>
        <taxon>Bacteria</taxon>
        <taxon>Pseudomonadati</taxon>
        <taxon>Pseudomonadota</taxon>
        <taxon>Alphaproteobacteria</taxon>
        <taxon>Sphingomonadales</taxon>
        <taxon>Sphingomonadaceae</taxon>
        <taxon>Sphingomonas</taxon>
    </lineage>
</organism>
<evidence type="ECO:0000313" key="1">
    <source>
        <dbReference type="EMBL" id="USI73878.1"/>
    </source>
</evidence>
<dbReference type="RefSeq" id="WP_252167684.1">
    <property type="nucleotide sequence ID" value="NZ_CP084930.1"/>
</dbReference>
<name>A0ABY4XAH8_9SPHN</name>